<dbReference type="Proteomes" id="UP001171111">
    <property type="component" value="Unassembled WGS sequence"/>
</dbReference>
<dbReference type="GO" id="GO:0004150">
    <property type="term" value="F:dihydroneopterin aldolase activity"/>
    <property type="evidence" value="ECO:0007669"/>
    <property type="project" value="UniProtKB-EC"/>
</dbReference>
<accession>A0ABT8T882</accession>
<comment type="caution">
    <text evidence="2">The sequence shown here is derived from an EMBL/GenBank/DDBJ whole genome shotgun (WGS) entry which is preliminary data.</text>
</comment>
<dbReference type="SUPFAM" id="SSF55620">
    <property type="entry name" value="Tetrahydrobiopterin biosynthesis enzymes-like"/>
    <property type="match status" value="1"/>
</dbReference>
<keyword evidence="2" id="KW-0456">Lyase</keyword>
<proteinExistence type="predicted"/>
<dbReference type="InterPro" id="IPR006157">
    <property type="entry name" value="FolB_dom"/>
</dbReference>
<dbReference type="InterPro" id="IPR043133">
    <property type="entry name" value="GTP-CH-I_C/QueF"/>
</dbReference>
<dbReference type="SMART" id="SM00905">
    <property type="entry name" value="FolB"/>
    <property type="match status" value="1"/>
</dbReference>
<dbReference type="EC" id="4.1.2.25" evidence="2"/>
<keyword evidence="3" id="KW-1185">Reference proteome</keyword>
<gene>
    <name evidence="2" type="ORF">Q2362_07170</name>
</gene>
<dbReference type="EMBL" id="JAULJQ010000008">
    <property type="protein sequence ID" value="MDO2409877.1"/>
    <property type="molecule type" value="Genomic_DNA"/>
</dbReference>
<dbReference type="RefSeq" id="WP_302244645.1">
    <property type="nucleotide sequence ID" value="NZ_JAULJQ010000008.1"/>
</dbReference>
<dbReference type="Pfam" id="PF02152">
    <property type="entry name" value="FolB"/>
    <property type="match status" value="1"/>
</dbReference>
<organism evidence="2 3">
    <name type="scientific">Campylobacter magnus</name>
    <dbReference type="NCBI Taxonomy" id="3026462"/>
    <lineage>
        <taxon>Bacteria</taxon>
        <taxon>Pseudomonadati</taxon>
        <taxon>Campylobacterota</taxon>
        <taxon>Epsilonproteobacteria</taxon>
        <taxon>Campylobacterales</taxon>
        <taxon>Campylobacteraceae</taxon>
        <taxon>Campylobacter</taxon>
    </lineage>
</organism>
<sequence length="109" mass="12762">MKISLKMRFKCVVGVLSFERVKKQKISLKLSAKTSEFIDYGLISGYIYASFKQQKFIYLEDALVFFEKNLVKEFPKITKFKLKISKPQIFKMLAKPYKSTPSLSKKVVY</sequence>
<dbReference type="Gene3D" id="3.30.1130.10">
    <property type="match status" value="1"/>
</dbReference>
<evidence type="ECO:0000259" key="1">
    <source>
        <dbReference type="SMART" id="SM00905"/>
    </source>
</evidence>
<reference evidence="2 3" key="1">
    <citation type="submission" date="2023-06" db="EMBL/GenBank/DDBJ databases">
        <title>Campylobacter magnum sp. nov., isolated from cecal contents of domestic pigs (Sus scrofa domesticus).</title>
        <authorList>
            <person name="Papic B."/>
            <person name="Gruntar I."/>
        </authorList>
    </citation>
    <scope>NUCLEOTIDE SEQUENCE [LARGE SCALE GENOMIC DNA]</scope>
    <source>
        <strain evidence="3">34484-21</strain>
    </source>
</reference>
<feature type="domain" description="Dihydroneopterin aldolase/epimerase" evidence="1">
    <location>
        <begin position="3"/>
        <end position="97"/>
    </location>
</feature>
<name>A0ABT8T882_9BACT</name>
<evidence type="ECO:0000313" key="3">
    <source>
        <dbReference type="Proteomes" id="UP001171111"/>
    </source>
</evidence>
<evidence type="ECO:0000313" key="2">
    <source>
        <dbReference type="EMBL" id="MDO2409877.1"/>
    </source>
</evidence>
<protein>
    <submittedName>
        <fullName evidence="2">Dihydroneopterin aldolase</fullName>
        <ecNumber evidence="2">4.1.2.25</ecNumber>
    </submittedName>
</protein>